<accession>A0A3M2L5G9</accession>
<evidence type="ECO:0000313" key="1">
    <source>
        <dbReference type="EMBL" id="RMI29788.1"/>
    </source>
</evidence>
<dbReference type="Proteomes" id="UP000278673">
    <property type="component" value="Unassembled WGS sequence"/>
</dbReference>
<dbReference type="AlphaFoldDB" id="A0A3M2L5G9"/>
<reference evidence="1 2" key="1">
    <citation type="submission" date="2018-10" db="EMBL/GenBank/DDBJ databases">
        <title>Isolation, diversity and antifungal activity of actinobacteria from wheat.</title>
        <authorList>
            <person name="Han C."/>
        </authorList>
    </citation>
    <scope>NUCLEOTIDE SEQUENCE [LARGE SCALE GENOMIC DNA]</scope>
    <source>
        <strain evidence="1 2">NEAU-YY642</strain>
    </source>
</reference>
<comment type="caution">
    <text evidence="1">The sequence shown here is derived from an EMBL/GenBank/DDBJ whole genome shotgun (WGS) entry which is preliminary data.</text>
</comment>
<dbReference type="EMBL" id="RFFJ01000252">
    <property type="protein sequence ID" value="RMI29788.1"/>
    <property type="molecule type" value="Genomic_DNA"/>
</dbReference>
<name>A0A3M2L5G9_9ACTN</name>
<organism evidence="1 2">
    <name type="scientific">Streptomyces triticirhizae</name>
    <dbReference type="NCBI Taxonomy" id="2483353"/>
    <lineage>
        <taxon>Bacteria</taxon>
        <taxon>Bacillati</taxon>
        <taxon>Actinomycetota</taxon>
        <taxon>Actinomycetes</taxon>
        <taxon>Kitasatosporales</taxon>
        <taxon>Streptomycetaceae</taxon>
        <taxon>Streptomyces</taxon>
    </lineage>
</organism>
<dbReference type="RefSeq" id="WP_122399689.1">
    <property type="nucleotide sequence ID" value="NZ_RFFJ01000252.1"/>
</dbReference>
<evidence type="ECO:0000313" key="2">
    <source>
        <dbReference type="Proteomes" id="UP000278673"/>
    </source>
</evidence>
<proteinExistence type="predicted"/>
<gene>
    <name evidence="1" type="ORF">EBN88_27150</name>
</gene>
<sequence>MSTDGLYYLPEGFREGARGNAETADAAEGAARYLGRVPVNTAGYAGADAFPKALTSTRDAQARGITQAAEGRTHMAQADRTVAATGEGMDTAAAQALSRVTVTTPVDRGVADAI</sequence>
<keyword evidence="2" id="KW-1185">Reference proteome</keyword>
<protein>
    <submittedName>
        <fullName evidence="1">Uncharacterized protein</fullName>
    </submittedName>
</protein>